<sequence>MDQKFYLLFRIRTLEKVAFPYKCNLIFAQVQSLIEIMYTYKMLIKSNLDILNSSDKEFCIVDKDNKDESNYKKHDSSSKEIEESCSGEE</sequence>
<protein>
    <submittedName>
        <fullName evidence="1">10294_t:CDS:1</fullName>
    </submittedName>
</protein>
<dbReference type="EMBL" id="CAJVPU010059844">
    <property type="protein sequence ID" value="CAG8776033.1"/>
    <property type="molecule type" value="Genomic_DNA"/>
</dbReference>
<proteinExistence type="predicted"/>
<feature type="non-terminal residue" evidence="1">
    <location>
        <position position="89"/>
    </location>
</feature>
<comment type="caution">
    <text evidence="1">The sequence shown here is derived from an EMBL/GenBank/DDBJ whole genome shotgun (WGS) entry which is preliminary data.</text>
</comment>
<dbReference type="Proteomes" id="UP000789702">
    <property type="component" value="Unassembled WGS sequence"/>
</dbReference>
<name>A0ACA9R481_9GLOM</name>
<keyword evidence="2" id="KW-1185">Reference proteome</keyword>
<organism evidence="1 2">
    <name type="scientific">Dentiscutata heterogama</name>
    <dbReference type="NCBI Taxonomy" id="1316150"/>
    <lineage>
        <taxon>Eukaryota</taxon>
        <taxon>Fungi</taxon>
        <taxon>Fungi incertae sedis</taxon>
        <taxon>Mucoromycota</taxon>
        <taxon>Glomeromycotina</taxon>
        <taxon>Glomeromycetes</taxon>
        <taxon>Diversisporales</taxon>
        <taxon>Gigasporaceae</taxon>
        <taxon>Dentiscutata</taxon>
    </lineage>
</organism>
<evidence type="ECO:0000313" key="2">
    <source>
        <dbReference type="Proteomes" id="UP000789702"/>
    </source>
</evidence>
<reference evidence="1" key="1">
    <citation type="submission" date="2021-06" db="EMBL/GenBank/DDBJ databases">
        <authorList>
            <person name="Kallberg Y."/>
            <person name="Tangrot J."/>
            <person name="Rosling A."/>
        </authorList>
    </citation>
    <scope>NUCLEOTIDE SEQUENCE</scope>
    <source>
        <strain evidence="1">IL203A</strain>
    </source>
</reference>
<evidence type="ECO:0000313" key="1">
    <source>
        <dbReference type="EMBL" id="CAG8776033.1"/>
    </source>
</evidence>
<accession>A0ACA9R481</accession>
<gene>
    <name evidence="1" type="ORF">DHETER_LOCUS16123</name>
</gene>